<dbReference type="PANTHER" id="PTHR30250:SF11">
    <property type="entry name" value="O-ANTIGEN TRANSPORTER-RELATED"/>
    <property type="match status" value="1"/>
</dbReference>
<dbReference type="InterPro" id="IPR002797">
    <property type="entry name" value="Polysacc_synth"/>
</dbReference>
<evidence type="ECO:0000256" key="6">
    <source>
        <dbReference type="SAM" id="Phobius"/>
    </source>
</evidence>
<keyword evidence="5 6" id="KW-0472">Membrane</keyword>
<evidence type="ECO:0000313" key="7">
    <source>
        <dbReference type="EMBL" id="SJZ59012.1"/>
    </source>
</evidence>
<dbReference type="AlphaFoldDB" id="A0A1T4LWF0"/>
<gene>
    <name evidence="7" type="ORF">SAMN02745191_1074</name>
</gene>
<keyword evidence="2" id="KW-1003">Cell membrane</keyword>
<dbReference type="PANTHER" id="PTHR30250">
    <property type="entry name" value="PST FAMILY PREDICTED COLANIC ACID TRANSPORTER"/>
    <property type="match status" value="1"/>
</dbReference>
<protein>
    <submittedName>
        <fullName evidence="7">Membrane protein involved in the export of O-antigen and teichoic acid</fullName>
    </submittedName>
</protein>
<dbReference type="Proteomes" id="UP000243297">
    <property type="component" value="Unassembled WGS sequence"/>
</dbReference>
<feature type="transmembrane region" description="Helical" evidence="6">
    <location>
        <begin position="358"/>
        <end position="376"/>
    </location>
</feature>
<dbReference type="STRING" id="118967.SAMN02745191_1074"/>
<sequence length="482" mass="54710">MDRKILKNYFYNILYQLFVVITPFITVPYITRALGGEALGTSDWTAGIVQWFVLFGILGVNIYGNKKIAEVRDDKKLMSKTFFEIFVMQFICMLISGIAYLLFIQTINPDIRLYAFLQSISLISVALDVTWFFYGVEDFKKASIRNMIIKVLGIILIFTFVKSQNDLGLFILINAGSGVLGQAIMWIQLRHYISIEKISASGVIQHLKPNILLFIPQIATSIYTMLDVSMLGYLYPNVAHVSYYQQAQRFIKMFLFFITSIGAVMLPRIANMNTRGEEAKAEITRFLQTTLRMALYLAIPMIVGIITLIPSFIAWFLDQEYQVVTPLIIFTTPIILFISLSNVYGTQYMLPTGMTKEYTTSVVAGACTNAALNFVLMPKYGAFGAIAASVTAEFIVTFIQWLHIRNKIDLKIKFKNIYKYIISSLVMGTIVYLVCKWLEPSFLSNIIAITSGCGVYFILLTVLKDDFHMNLLNKVLKRRGTV</sequence>
<feature type="transmembrane region" description="Helical" evidence="6">
    <location>
        <begin position="247"/>
        <end position="266"/>
    </location>
</feature>
<evidence type="ECO:0000256" key="4">
    <source>
        <dbReference type="ARBA" id="ARBA00022989"/>
    </source>
</evidence>
<dbReference type="GO" id="GO:0005886">
    <property type="term" value="C:plasma membrane"/>
    <property type="evidence" value="ECO:0007669"/>
    <property type="project" value="UniProtKB-SubCell"/>
</dbReference>
<dbReference type="OrthoDB" id="9815702at2"/>
<feature type="transmembrane region" description="Helical" evidence="6">
    <location>
        <begin position="85"/>
        <end position="107"/>
    </location>
</feature>
<feature type="transmembrane region" description="Helical" evidence="6">
    <location>
        <begin position="416"/>
        <end position="434"/>
    </location>
</feature>
<evidence type="ECO:0000256" key="1">
    <source>
        <dbReference type="ARBA" id="ARBA00004651"/>
    </source>
</evidence>
<proteinExistence type="predicted"/>
<feature type="transmembrane region" description="Helical" evidence="6">
    <location>
        <begin position="446"/>
        <end position="463"/>
    </location>
</feature>
<dbReference type="EMBL" id="FUWY01000002">
    <property type="protein sequence ID" value="SJZ59012.1"/>
    <property type="molecule type" value="Genomic_DNA"/>
</dbReference>
<feature type="transmembrane region" description="Helical" evidence="6">
    <location>
        <begin position="143"/>
        <end position="161"/>
    </location>
</feature>
<keyword evidence="4 6" id="KW-1133">Transmembrane helix</keyword>
<name>A0A1T4LWF0_9FIRM</name>
<dbReference type="InterPro" id="IPR050833">
    <property type="entry name" value="Poly_Biosynth_Transport"/>
</dbReference>
<accession>A0A1T4LWF0</accession>
<evidence type="ECO:0000256" key="5">
    <source>
        <dbReference type="ARBA" id="ARBA00023136"/>
    </source>
</evidence>
<keyword evidence="3 6" id="KW-0812">Transmembrane</keyword>
<evidence type="ECO:0000313" key="8">
    <source>
        <dbReference type="Proteomes" id="UP000243297"/>
    </source>
</evidence>
<feature type="transmembrane region" description="Helical" evidence="6">
    <location>
        <begin position="44"/>
        <end position="64"/>
    </location>
</feature>
<feature type="transmembrane region" description="Helical" evidence="6">
    <location>
        <begin position="210"/>
        <end position="235"/>
    </location>
</feature>
<feature type="transmembrane region" description="Helical" evidence="6">
    <location>
        <begin position="113"/>
        <end position="136"/>
    </location>
</feature>
<feature type="transmembrane region" description="Helical" evidence="6">
    <location>
        <begin position="382"/>
        <end position="404"/>
    </location>
</feature>
<evidence type="ECO:0000256" key="2">
    <source>
        <dbReference type="ARBA" id="ARBA00022475"/>
    </source>
</evidence>
<dbReference type="RefSeq" id="WP_159443731.1">
    <property type="nucleotide sequence ID" value="NZ_FUWY01000002.1"/>
</dbReference>
<feature type="transmembrane region" description="Helical" evidence="6">
    <location>
        <begin position="323"/>
        <end position="346"/>
    </location>
</feature>
<feature type="transmembrane region" description="Helical" evidence="6">
    <location>
        <begin position="167"/>
        <end position="189"/>
    </location>
</feature>
<reference evidence="8" key="1">
    <citation type="submission" date="2017-02" db="EMBL/GenBank/DDBJ databases">
        <authorList>
            <person name="Varghese N."/>
            <person name="Submissions S."/>
        </authorList>
    </citation>
    <scope>NUCLEOTIDE SEQUENCE [LARGE SCALE GENOMIC DNA]</scope>
    <source>
        <strain evidence="8">ATCC 25662</strain>
    </source>
</reference>
<feature type="transmembrane region" description="Helical" evidence="6">
    <location>
        <begin position="12"/>
        <end position="32"/>
    </location>
</feature>
<evidence type="ECO:0000256" key="3">
    <source>
        <dbReference type="ARBA" id="ARBA00022692"/>
    </source>
</evidence>
<feature type="transmembrane region" description="Helical" evidence="6">
    <location>
        <begin position="294"/>
        <end position="317"/>
    </location>
</feature>
<keyword evidence="8" id="KW-1185">Reference proteome</keyword>
<organism evidence="7 8">
    <name type="scientific">Anaerorhabdus furcosa</name>
    <dbReference type="NCBI Taxonomy" id="118967"/>
    <lineage>
        <taxon>Bacteria</taxon>
        <taxon>Bacillati</taxon>
        <taxon>Bacillota</taxon>
        <taxon>Erysipelotrichia</taxon>
        <taxon>Erysipelotrichales</taxon>
        <taxon>Erysipelotrichaceae</taxon>
        <taxon>Anaerorhabdus</taxon>
    </lineage>
</organism>
<dbReference type="Pfam" id="PF01943">
    <property type="entry name" value="Polysacc_synt"/>
    <property type="match status" value="1"/>
</dbReference>
<comment type="subcellular location">
    <subcellularLocation>
        <location evidence="1">Cell membrane</location>
        <topology evidence="1">Multi-pass membrane protein</topology>
    </subcellularLocation>
</comment>